<proteinExistence type="predicted"/>
<evidence type="ECO:0000256" key="1">
    <source>
        <dbReference type="SAM" id="Phobius"/>
    </source>
</evidence>
<keyword evidence="1" id="KW-1133">Transmembrane helix</keyword>
<accession>A0AAV2KHC9</accession>
<dbReference type="Proteomes" id="UP001497482">
    <property type="component" value="Chromosome 18"/>
</dbReference>
<keyword evidence="4" id="KW-1185">Reference proteome</keyword>
<feature type="transmembrane region" description="Helical" evidence="1">
    <location>
        <begin position="74"/>
        <end position="96"/>
    </location>
</feature>
<dbReference type="AlphaFoldDB" id="A0AAV2KHC9"/>
<evidence type="ECO:0000313" key="3">
    <source>
        <dbReference type="EMBL" id="CAL1587385.1"/>
    </source>
</evidence>
<keyword evidence="1" id="KW-0812">Transmembrane</keyword>
<keyword evidence="1" id="KW-0472">Membrane</keyword>
<feature type="chain" id="PRO_5043909566" evidence="2">
    <location>
        <begin position="24"/>
        <end position="106"/>
    </location>
</feature>
<name>A0AAV2KHC9_KNICA</name>
<gene>
    <name evidence="3" type="ORF">KC01_LOCUS17346</name>
</gene>
<keyword evidence="2" id="KW-0732">Signal</keyword>
<dbReference type="EMBL" id="OZ035840">
    <property type="protein sequence ID" value="CAL1587385.1"/>
    <property type="molecule type" value="Genomic_DNA"/>
</dbReference>
<evidence type="ECO:0000256" key="2">
    <source>
        <dbReference type="SAM" id="SignalP"/>
    </source>
</evidence>
<protein>
    <submittedName>
        <fullName evidence="3">Uncharacterized protein</fullName>
    </submittedName>
</protein>
<sequence length="106" mass="12461">MHRPFLLSGKFLIFPDPLVLTVAGELPKSPPPVGAIPDLKLLRPILHEIQSLRDELVQDSYAETRPRFGKLTMILDIMFFVLYFLTVVVFITYFYLHWAKRYFEDF</sequence>
<evidence type="ECO:0000313" key="4">
    <source>
        <dbReference type="Proteomes" id="UP001497482"/>
    </source>
</evidence>
<feature type="signal peptide" evidence="2">
    <location>
        <begin position="1"/>
        <end position="23"/>
    </location>
</feature>
<reference evidence="3 4" key="1">
    <citation type="submission" date="2024-04" db="EMBL/GenBank/DDBJ databases">
        <authorList>
            <person name="Waldvogel A.-M."/>
            <person name="Schoenle A."/>
        </authorList>
    </citation>
    <scope>NUCLEOTIDE SEQUENCE [LARGE SCALE GENOMIC DNA]</scope>
</reference>
<organism evidence="3 4">
    <name type="scientific">Knipowitschia caucasica</name>
    <name type="common">Caucasian dwarf goby</name>
    <name type="synonym">Pomatoschistus caucasicus</name>
    <dbReference type="NCBI Taxonomy" id="637954"/>
    <lineage>
        <taxon>Eukaryota</taxon>
        <taxon>Metazoa</taxon>
        <taxon>Chordata</taxon>
        <taxon>Craniata</taxon>
        <taxon>Vertebrata</taxon>
        <taxon>Euteleostomi</taxon>
        <taxon>Actinopterygii</taxon>
        <taxon>Neopterygii</taxon>
        <taxon>Teleostei</taxon>
        <taxon>Neoteleostei</taxon>
        <taxon>Acanthomorphata</taxon>
        <taxon>Gobiaria</taxon>
        <taxon>Gobiiformes</taxon>
        <taxon>Gobioidei</taxon>
        <taxon>Gobiidae</taxon>
        <taxon>Gobiinae</taxon>
        <taxon>Knipowitschia</taxon>
    </lineage>
</organism>